<protein>
    <submittedName>
        <fullName evidence="1">DNA glycosylase AlkZ-like family protein</fullName>
    </submittedName>
</protein>
<dbReference type="EMBL" id="JBHSGF010000002">
    <property type="protein sequence ID" value="MFC4554162.1"/>
    <property type="molecule type" value="Genomic_DNA"/>
</dbReference>
<accession>A0ABV9D5X2</accession>
<evidence type="ECO:0000313" key="2">
    <source>
        <dbReference type="Proteomes" id="UP001595955"/>
    </source>
</evidence>
<keyword evidence="2" id="KW-1185">Reference proteome</keyword>
<dbReference type="Pfam" id="PF06224">
    <property type="entry name" value="AlkZ-like"/>
    <property type="match status" value="1"/>
</dbReference>
<evidence type="ECO:0000313" key="1">
    <source>
        <dbReference type="EMBL" id="MFC4554162.1"/>
    </source>
</evidence>
<reference evidence="2" key="1">
    <citation type="journal article" date="2019" name="Int. J. Syst. Evol. Microbiol.">
        <title>The Global Catalogue of Microorganisms (GCM) 10K type strain sequencing project: providing services to taxonomists for standard genome sequencing and annotation.</title>
        <authorList>
            <consortium name="The Broad Institute Genomics Platform"/>
            <consortium name="The Broad Institute Genome Sequencing Center for Infectious Disease"/>
            <person name="Wu L."/>
            <person name="Ma J."/>
        </authorList>
    </citation>
    <scope>NUCLEOTIDE SEQUENCE [LARGE SCALE GENOMIC DNA]</scope>
    <source>
        <strain evidence="2">JCM 3369</strain>
    </source>
</reference>
<proteinExistence type="predicted"/>
<sequence length="369" mass="39419">MPVSLGQALAWRLDRQFLVTGAACAADVVRRLGGIPTWSGDADLAVRRRLSDPAPDAVARAVADGDLVRTYAFRGATYLLAADDAGAYLAVRAASRQWELRSWREHYRLEAEDWPALRATVREALADGPLTRPELADAVAAHARFSHLREALADRSHTLNKPLAWQGDLVIGPSRDGQMTYQAPTASPRWQAPPDLDDAGRYAVLSYLGGYGPATRANLHHWLVEGLSAGRRRLEGWLAGLIDDGAVVEVEVDGEPMLVRAADRDSLAAQPETATVTLLPGLDPWVLGPGTDDARIVPPAHRAAVTRGANLVLRAGVVAGAWKVAGGTLAVTWFAEAGDPPTGELEAEARRLAALLDRDLDVTVSAAEG</sequence>
<dbReference type="InterPro" id="IPR009351">
    <property type="entry name" value="AlkZ-like"/>
</dbReference>
<dbReference type="PANTHER" id="PTHR38479">
    <property type="entry name" value="LMO0824 PROTEIN"/>
    <property type="match status" value="1"/>
</dbReference>
<name>A0ABV9D5X2_9MICO</name>
<organism evidence="1 2">
    <name type="scientific">Georgenia faecalis</name>
    <dbReference type="NCBI Taxonomy" id="2483799"/>
    <lineage>
        <taxon>Bacteria</taxon>
        <taxon>Bacillati</taxon>
        <taxon>Actinomycetota</taxon>
        <taxon>Actinomycetes</taxon>
        <taxon>Micrococcales</taxon>
        <taxon>Bogoriellaceae</taxon>
        <taxon>Georgenia</taxon>
    </lineage>
</organism>
<dbReference type="RefSeq" id="WP_122824706.1">
    <property type="nucleotide sequence ID" value="NZ_CP033325.1"/>
</dbReference>
<dbReference type="Proteomes" id="UP001595955">
    <property type="component" value="Unassembled WGS sequence"/>
</dbReference>
<comment type="caution">
    <text evidence="1">The sequence shown here is derived from an EMBL/GenBank/DDBJ whole genome shotgun (WGS) entry which is preliminary data.</text>
</comment>
<gene>
    <name evidence="1" type="ORF">ACFO3F_02785</name>
</gene>
<dbReference type="PANTHER" id="PTHR38479:SF2">
    <property type="entry name" value="WINGED HELIX DNA-BINDING DOMAIN-CONTAINING PROTEIN"/>
    <property type="match status" value="1"/>
</dbReference>